<evidence type="ECO:0000313" key="2">
    <source>
        <dbReference type="EMBL" id="KAK2089836.1"/>
    </source>
</evidence>
<name>A0ABQ9TYF6_SAGOE</name>
<sequence>MTASTEWAEAKAGPKVARWAPGLGDTRPRTEQGEEPEPGAHCPESMAGSSRATVSGCCAAAEAETQSPQLRGPCADSSSWLPLTAYSQIQTHPGTTRPRAHTAPGTLLASLALSQIRRCSQHRPTHRP</sequence>
<proteinExistence type="predicted"/>
<organism evidence="2 3">
    <name type="scientific">Saguinus oedipus</name>
    <name type="common">Cotton-top tamarin</name>
    <name type="synonym">Oedipomidas oedipus</name>
    <dbReference type="NCBI Taxonomy" id="9490"/>
    <lineage>
        <taxon>Eukaryota</taxon>
        <taxon>Metazoa</taxon>
        <taxon>Chordata</taxon>
        <taxon>Craniata</taxon>
        <taxon>Vertebrata</taxon>
        <taxon>Euteleostomi</taxon>
        <taxon>Mammalia</taxon>
        <taxon>Eutheria</taxon>
        <taxon>Euarchontoglires</taxon>
        <taxon>Primates</taxon>
        <taxon>Haplorrhini</taxon>
        <taxon>Platyrrhini</taxon>
        <taxon>Cebidae</taxon>
        <taxon>Callitrichinae</taxon>
        <taxon>Saguinus</taxon>
    </lineage>
</organism>
<reference evidence="2 3" key="1">
    <citation type="submission" date="2023-05" db="EMBL/GenBank/DDBJ databases">
        <title>B98-5 Cell Line De Novo Hybrid Assembly: An Optical Mapping Approach.</title>
        <authorList>
            <person name="Kananen K."/>
            <person name="Auerbach J.A."/>
            <person name="Kautto E."/>
            <person name="Blachly J.S."/>
        </authorList>
    </citation>
    <scope>NUCLEOTIDE SEQUENCE [LARGE SCALE GENOMIC DNA]</scope>
    <source>
        <strain evidence="2">B95-8</strain>
        <tissue evidence="2">Cell line</tissue>
    </source>
</reference>
<feature type="region of interest" description="Disordered" evidence="1">
    <location>
        <begin position="1"/>
        <end position="54"/>
    </location>
</feature>
<dbReference type="Proteomes" id="UP001266305">
    <property type="component" value="Unassembled WGS sequence"/>
</dbReference>
<accession>A0ABQ9TYF6</accession>
<evidence type="ECO:0000313" key="3">
    <source>
        <dbReference type="Proteomes" id="UP001266305"/>
    </source>
</evidence>
<dbReference type="EMBL" id="JASSZA010000018">
    <property type="protein sequence ID" value="KAK2089836.1"/>
    <property type="molecule type" value="Genomic_DNA"/>
</dbReference>
<evidence type="ECO:0000256" key="1">
    <source>
        <dbReference type="SAM" id="MobiDB-lite"/>
    </source>
</evidence>
<comment type="caution">
    <text evidence="2">The sequence shown here is derived from an EMBL/GenBank/DDBJ whole genome shotgun (WGS) entry which is preliminary data.</text>
</comment>
<gene>
    <name evidence="2" type="ORF">P7K49_032502</name>
</gene>
<keyword evidence="3" id="KW-1185">Reference proteome</keyword>
<protein>
    <submittedName>
        <fullName evidence="2">Uncharacterized protein</fullName>
    </submittedName>
</protein>